<protein>
    <submittedName>
        <fullName evidence="1">Uncharacterized protein</fullName>
    </submittedName>
</protein>
<evidence type="ECO:0000313" key="1">
    <source>
        <dbReference type="EMBL" id="CAI6082543.1"/>
    </source>
</evidence>
<keyword evidence="2" id="KW-1185">Reference proteome</keyword>
<organism evidence="1 2">
    <name type="scientific">Clonostachys chloroleuca</name>
    <dbReference type="NCBI Taxonomy" id="1926264"/>
    <lineage>
        <taxon>Eukaryota</taxon>
        <taxon>Fungi</taxon>
        <taxon>Dikarya</taxon>
        <taxon>Ascomycota</taxon>
        <taxon>Pezizomycotina</taxon>
        <taxon>Sordariomycetes</taxon>
        <taxon>Hypocreomycetidae</taxon>
        <taxon>Hypocreales</taxon>
        <taxon>Bionectriaceae</taxon>
        <taxon>Clonostachys</taxon>
    </lineage>
</organism>
<dbReference type="EMBL" id="CABFNP030000730">
    <property type="protein sequence ID" value="CAI6082543.1"/>
    <property type="molecule type" value="Genomic_DNA"/>
</dbReference>
<sequence>MTTTAELVAAIMAAIDDLASASDDRERRRHRRALVRLVEELEARANDAARQLEERVPGTKCCFRGFDWRASLADL</sequence>
<comment type="caution">
    <text evidence="1">The sequence shown here is derived from an EMBL/GenBank/DDBJ whole genome shotgun (WGS) entry which is preliminary data.</text>
</comment>
<gene>
    <name evidence="1" type="ORF">CCHLO57077_00017464</name>
</gene>
<dbReference type="Proteomes" id="UP001160390">
    <property type="component" value="Unassembled WGS sequence"/>
</dbReference>
<dbReference type="AlphaFoldDB" id="A0AA35LW62"/>
<reference evidence="1" key="1">
    <citation type="submission" date="2023-01" db="EMBL/GenBank/DDBJ databases">
        <authorList>
            <person name="Piombo E."/>
        </authorList>
    </citation>
    <scope>NUCLEOTIDE SEQUENCE</scope>
</reference>
<accession>A0AA35LW62</accession>
<evidence type="ECO:0000313" key="2">
    <source>
        <dbReference type="Proteomes" id="UP001160390"/>
    </source>
</evidence>
<name>A0AA35LW62_9HYPO</name>
<proteinExistence type="predicted"/>